<dbReference type="OrthoDB" id="9804285at2"/>
<dbReference type="SMART" id="SM00530">
    <property type="entry name" value="HTH_XRE"/>
    <property type="match status" value="1"/>
</dbReference>
<gene>
    <name evidence="2" type="ORF">BN381_100010</name>
</gene>
<dbReference type="SUPFAM" id="SSF47413">
    <property type="entry name" value="lambda repressor-like DNA-binding domains"/>
    <property type="match status" value="1"/>
</dbReference>
<evidence type="ECO:0000313" key="3">
    <source>
        <dbReference type="Proteomes" id="UP000018291"/>
    </source>
</evidence>
<dbReference type="InterPro" id="IPR001387">
    <property type="entry name" value="Cro/C1-type_HTH"/>
</dbReference>
<dbReference type="RefSeq" id="WP_012223255.1">
    <property type="nucleotide sequence ID" value="NZ_HG422565.1"/>
</dbReference>
<evidence type="ECO:0000259" key="1">
    <source>
        <dbReference type="PROSITE" id="PS50943"/>
    </source>
</evidence>
<dbReference type="GO" id="GO:0003677">
    <property type="term" value="F:DNA binding"/>
    <property type="evidence" value="ECO:0007669"/>
    <property type="project" value="InterPro"/>
</dbReference>
<accession>R4YW51</accession>
<reference evidence="2 3" key="1">
    <citation type="journal article" date="2013" name="ISME J.">
        <title>Metabolic model for the filamentous 'Candidatus Microthrix parvicella' based on genomic and metagenomic analyses.</title>
        <authorList>
            <person name="Jon McIlroy S."/>
            <person name="Kristiansen R."/>
            <person name="Albertsen M."/>
            <person name="Michael Karst S."/>
            <person name="Rossetti S."/>
            <person name="Lund Nielsen J."/>
            <person name="Tandoi V."/>
            <person name="James Seviour R."/>
            <person name="Nielsen P.H."/>
        </authorList>
    </citation>
    <scope>NUCLEOTIDE SEQUENCE [LARGE SCALE GENOMIC DNA]</scope>
    <source>
        <strain evidence="2 3">RN1</strain>
    </source>
</reference>
<proteinExistence type="predicted"/>
<evidence type="ECO:0000313" key="2">
    <source>
        <dbReference type="EMBL" id="CCM62123.1"/>
    </source>
</evidence>
<dbReference type="HOGENOM" id="CLU_131393_0_0_11"/>
<name>R4YW51_9ACTN</name>
<dbReference type="Pfam" id="PF01381">
    <property type="entry name" value="HTH_3"/>
    <property type="match status" value="1"/>
</dbReference>
<dbReference type="InterPro" id="IPR010982">
    <property type="entry name" value="Lambda_DNA-bd_dom_sf"/>
</dbReference>
<dbReference type="eggNOG" id="COG1476">
    <property type="taxonomic scope" value="Bacteria"/>
</dbReference>
<dbReference type="CDD" id="cd00093">
    <property type="entry name" value="HTH_XRE"/>
    <property type="match status" value="1"/>
</dbReference>
<feature type="domain" description="HTH cro/C1-type" evidence="1">
    <location>
        <begin position="81"/>
        <end position="137"/>
    </location>
</feature>
<dbReference type="AlphaFoldDB" id="R4YW51"/>
<dbReference type="Proteomes" id="UP000018291">
    <property type="component" value="Unassembled WGS sequence"/>
</dbReference>
<dbReference type="STRING" id="1229780.BN381_100010"/>
<comment type="caution">
    <text evidence="2">The sequence shown here is derived from an EMBL/GenBank/DDBJ whole genome shotgun (WGS) entry which is preliminary data.</text>
</comment>
<dbReference type="EMBL" id="CANL01000002">
    <property type="protein sequence ID" value="CCM62123.1"/>
    <property type="molecule type" value="Genomic_DNA"/>
</dbReference>
<dbReference type="Gene3D" id="1.10.260.40">
    <property type="entry name" value="lambda repressor-like DNA-binding domains"/>
    <property type="match status" value="1"/>
</dbReference>
<organism evidence="2 3">
    <name type="scientific">Candidatus Neomicrothrix parvicella RN1</name>
    <dbReference type="NCBI Taxonomy" id="1229780"/>
    <lineage>
        <taxon>Bacteria</taxon>
        <taxon>Bacillati</taxon>
        <taxon>Actinomycetota</taxon>
        <taxon>Acidimicrobiia</taxon>
        <taxon>Acidimicrobiales</taxon>
        <taxon>Microthrixaceae</taxon>
        <taxon>Candidatus Neomicrothrix</taxon>
    </lineage>
</organism>
<keyword evidence="3" id="KW-1185">Reference proteome</keyword>
<dbReference type="PROSITE" id="PS50943">
    <property type="entry name" value="HTH_CROC1"/>
    <property type="match status" value="1"/>
</dbReference>
<sequence length="143" mass="15660">MIKNERQYKITRSKADEVRVAISELERAPLPEGLSAEMRELQVQALSGTLGDFEAELADFDALHDATLIEATGIGEFPTALIRARIARGLTQRELADRLGIAEQSIQRYEAGDYAGVSFARLVEIAEALAVTVHYDVRLASAS</sequence>
<protein>
    <recommendedName>
        <fullName evidence="1">HTH cro/C1-type domain-containing protein</fullName>
    </recommendedName>
</protein>